<sequence>MNSGPLNESEIEWLDEILSKYAEEGTILDVAELDGLLTAILSGPTEIEPAQCLLAIWGGADNVPRWANDRERNRFVDLTLRQMSDIAERLSDYPDQFEPMFGSREEQGQELTIVEEWCFGYMRGVGLSDWSALPAPLQAELDAIALHGSEAHFEALDNLSADEFVASVERIRPAALALYNYWTEHAQPIAGQQPVRNEAKIGRNDPCSCGSNKKYKQCCLAK</sequence>
<dbReference type="SUPFAM" id="SSF101327">
    <property type="entry name" value="YgfB-like"/>
    <property type="match status" value="1"/>
</dbReference>
<organism evidence="1 2">
    <name type="scientific">Klebsiella indica</name>
    <dbReference type="NCBI Taxonomy" id="2582917"/>
    <lineage>
        <taxon>Bacteria</taxon>
        <taxon>Pseudomonadati</taxon>
        <taxon>Pseudomonadota</taxon>
        <taxon>Gammaproteobacteria</taxon>
        <taxon>Enterobacterales</taxon>
        <taxon>Enterobacteriaceae</taxon>
        <taxon>Klebsiella/Raoultella group</taxon>
        <taxon>Klebsiella</taxon>
    </lineage>
</organism>
<dbReference type="PANTHER" id="PTHR33747">
    <property type="entry name" value="UPF0225 PROTEIN SCO1677"/>
    <property type="match status" value="1"/>
</dbReference>
<dbReference type="NCBIfam" id="NF007704">
    <property type="entry name" value="PRK10396.1"/>
    <property type="match status" value="1"/>
</dbReference>
<dbReference type="Gene3D" id="1.20.120.740">
    <property type="entry name" value="YgfB uncharacterised protein family UPF0149, PF03695"/>
    <property type="match status" value="1"/>
</dbReference>
<evidence type="ECO:0000313" key="2">
    <source>
        <dbReference type="Proteomes" id="UP000307430"/>
    </source>
</evidence>
<comment type="caution">
    <text evidence="1">The sequence shown here is derived from an EMBL/GenBank/DDBJ whole genome shotgun (WGS) entry which is preliminary data.</text>
</comment>
<accession>A0A5R9LKI8</accession>
<dbReference type="Proteomes" id="UP000307430">
    <property type="component" value="Unassembled WGS sequence"/>
</dbReference>
<dbReference type="EMBL" id="VCHQ01000009">
    <property type="protein sequence ID" value="TLV20547.1"/>
    <property type="molecule type" value="Genomic_DNA"/>
</dbReference>
<dbReference type="InterPro" id="IPR036255">
    <property type="entry name" value="YgfB-like_sf"/>
</dbReference>
<dbReference type="SUPFAM" id="SSF103642">
    <property type="entry name" value="Sec-C motif"/>
    <property type="match status" value="1"/>
</dbReference>
<dbReference type="Pfam" id="PF03695">
    <property type="entry name" value="UPF0149"/>
    <property type="match status" value="1"/>
</dbReference>
<dbReference type="NCBIfam" id="TIGR02292">
    <property type="entry name" value="ygfB_yecA"/>
    <property type="match status" value="1"/>
</dbReference>
<dbReference type="InterPro" id="IPR011978">
    <property type="entry name" value="YgfB-like"/>
</dbReference>
<dbReference type="AlphaFoldDB" id="A0A5R9LKI8"/>
<proteinExistence type="predicted"/>
<dbReference type="InterPro" id="IPR004027">
    <property type="entry name" value="SEC_C_motif"/>
</dbReference>
<dbReference type="PANTHER" id="PTHR33747:SF9">
    <property type="entry name" value="METAL-BINDING PROTEIN"/>
    <property type="match status" value="1"/>
</dbReference>
<reference evidence="1 2" key="1">
    <citation type="submission" date="2019-05" db="EMBL/GenBank/DDBJ databases">
        <title>Genome sequence of Klebsiella sp strain TOUT106.</title>
        <authorList>
            <person name="Rahi P."/>
            <person name="Chaudhari D."/>
        </authorList>
    </citation>
    <scope>NUCLEOTIDE SEQUENCE [LARGE SCALE GENOMIC DNA]</scope>
    <source>
        <strain evidence="1 2">TOUT106</strain>
    </source>
</reference>
<protein>
    <submittedName>
        <fullName evidence="1">YecA family protein</fullName>
    </submittedName>
</protein>
<keyword evidence="2" id="KW-1185">Reference proteome</keyword>
<name>A0A5R9LKI8_9ENTR</name>
<evidence type="ECO:0000313" key="1">
    <source>
        <dbReference type="EMBL" id="TLV20547.1"/>
    </source>
</evidence>
<dbReference type="RefSeq" id="WP_138360258.1">
    <property type="nucleotide sequence ID" value="NZ_JBCIVH010000025.1"/>
</dbReference>
<gene>
    <name evidence="1" type="ORF">FE839_07730</name>
</gene>
<dbReference type="Pfam" id="PF02810">
    <property type="entry name" value="SEC-C"/>
    <property type="match status" value="1"/>
</dbReference>